<evidence type="ECO:0000256" key="6">
    <source>
        <dbReference type="SAM" id="SignalP"/>
    </source>
</evidence>
<comment type="caution">
    <text evidence="8">The sequence shown here is derived from an EMBL/GenBank/DDBJ whole genome shotgun (WGS) entry which is preliminary data.</text>
</comment>
<evidence type="ECO:0000256" key="3">
    <source>
        <dbReference type="ARBA" id="ARBA00023235"/>
    </source>
</evidence>
<keyword evidence="3 4" id="KW-0413">Isomerase</keyword>
<keyword evidence="2 4" id="KW-0697">Rotamase</keyword>
<gene>
    <name evidence="8" type="ORF">DDQ50_13025</name>
</gene>
<keyword evidence="9" id="KW-1185">Reference proteome</keyword>
<feature type="signal peptide" evidence="6">
    <location>
        <begin position="1"/>
        <end position="18"/>
    </location>
</feature>
<evidence type="ECO:0000313" key="9">
    <source>
        <dbReference type="Proteomes" id="UP000244893"/>
    </source>
</evidence>
<name>A0A2V1HSG1_9MICO</name>
<feature type="chain" id="PRO_5038380872" description="Peptidyl-prolyl cis-trans isomerase" evidence="6">
    <location>
        <begin position="19"/>
        <end position="311"/>
    </location>
</feature>
<dbReference type="PANTHER" id="PTHR10516:SF443">
    <property type="entry name" value="FK506-BINDING PROTEIN 59-RELATED"/>
    <property type="match status" value="1"/>
</dbReference>
<comment type="similarity">
    <text evidence="5">Belongs to the FKBP-type PPIase family.</text>
</comment>
<dbReference type="AlphaFoldDB" id="A0A2V1HSG1"/>
<dbReference type="InterPro" id="IPR001179">
    <property type="entry name" value="PPIase_FKBP_dom"/>
</dbReference>
<dbReference type="GO" id="GO:0005737">
    <property type="term" value="C:cytoplasm"/>
    <property type="evidence" value="ECO:0007669"/>
    <property type="project" value="TreeGrafter"/>
</dbReference>
<dbReference type="Pfam" id="PF00254">
    <property type="entry name" value="FKBP_C"/>
    <property type="match status" value="1"/>
</dbReference>
<comment type="catalytic activity">
    <reaction evidence="1 4 5">
        <text>[protein]-peptidylproline (omega=180) = [protein]-peptidylproline (omega=0)</text>
        <dbReference type="Rhea" id="RHEA:16237"/>
        <dbReference type="Rhea" id="RHEA-COMP:10747"/>
        <dbReference type="Rhea" id="RHEA-COMP:10748"/>
        <dbReference type="ChEBI" id="CHEBI:83833"/>
        <dbReference type="ChEBI" id="CHEBI:83834"/>
        <dbReference type="EC" id="5.2.1.8"/>
    </reaction>
</comment>
<dbReference type="EMBL" id="QEOP01000002">
    <property type="protein sequence ID" value="PVZ94612.1"/>
    <property type="molecule type" value="Genomic_DNA"/>
</dbReference>
<dbReference type="PANTHER" id="PTHR10516">
    <property type="entry name" value="PEPTIDYL-PROLYL CIS-TRANS ISOMERASE"/>
    <property type="match status" value="1"/>
</dbReference>
<dbReference type="PROSITE" id="PS50059">
    <property type="entry name" value="FKBP_PPIASE"/>
    <property type="match status" value="1"/>
</dbReference>
<dbReference type="Proteomes" id="UP000244893">
    <property type="component" value="Unassembled WGS sequence"/>
</dbReference>
<dbReference type="PROSITE" id="PS51257">
    <property type="entry name" value="PROKAR_LIPOPROTEIN"/>
    <property type="match status" value="1"/>
</dbReference>
<reference evidence="8 9" key="1">
    <citation type="submission" date="2018-05" db="EMBL/GenBank/DDBJ databases">
        <title>Amnibacterium sp. M8JJ-5, whole genome shotgun sequence.</title>
        <authorList>
            <person name="Tuo L."/>
        </authorList>
    </citation>
    <scope>NUCLEOTIDE SEQUENCE [LARGE SCALE GENOMIC DNA]</scope>
    <source>
        <strain evidence="8 9">M8JJ-5</strain>
    </source>
</reference>
<evidence type="ECO:0000313" key="8">
    <source>
        <dbReference type="EMBL" id="PVZ94612.1"/>
    </source>
</evidence>
<protein>
    <recommendedName>
        <fullName evidence="5">Peptidyl-prolyl cis-trans isomerase</fullName>
        <ecNumber evidence="5">5.2.1.8</ecNumber>
    </recommendedName>
</protein>
<sequence length="311" mass="31253">MRQITALATAGTLTLTLAACSTGDPQACTTGPDGAAADTITATGDFGSAPQIDFPTPLNSNGVQTHTLVEGDGPTAQDGQYITVDITLLKGSDGSVLQQTSYDPTSPTSFLFSGLAIPALKTGLECQPTGSRVAVTMPVGDAFPDGAPQGLTDDDTLVAVVDLVSSVTARAHGTVLPAVSGVPSVVRAPDGRPGITLTGGEAPDELKVATLIDGDGDETVAEGDSVLVQYTGVLWDGGTVFDSSWENGAPVTLAADEDSVIPGFAKAIIGKKVGSQVVAVLPPDEGYGDTEQGTIPAGSTLVFVIDILAIG</sequence>
<dbReference type="GO" id="GO:0003755">
    <property type="term" value="F:peptidyl-prolyl cis-trans isomerase activity"/>
    <property type="evidence" value="ECO:0007669"/>
    <property type="project" value="UniProtKB-UniRule"/>
</dbReference>
<dbReference type="EC" id="5.2.1.8" evidence="5"/>
<evidence type="ECO:0000256" key="4">
    <source>
        <dbReference type="PROSITE-ProRule" id="PRU00277"/>
    </source>
</evidence>
<dbReference type="Gene3D" id="3.10.50.40">
    <property type="match status" value="2"/>
</dbReference>
<accession>A0A2V1HSG1</accession>
<evidence type="ECO:0000256" key="5">
    <source>
        <dbReference type="RuleBase" id="RU003915"/>
    </source>
</evidence>
<evidence type="ECO:0000259" key="7">
    <source>
        <dbReference type="PROSITE" id="PS50059"/>
    </source>
</evidence>
<dbReference type="InterPro" id="IPR050689">
    <property type="entry name" value="FKBP-type_PPIase"/>
</dbReference>
<evidence type="ECO:0000256" key="2">
    <source>
        <dbReference type="ARBA" id="ARBA00023110"/>
    </source>
</evidence>
<dbReference type="InterPro" id="IPR046357">
    <property type="entry name" value="PPIase_dom_sf"/>
</dbReference>
<dbReference type="SUPFAM" id="SSF54534">
    <property type="entry name" value="FKBP-like"/>
    <property type="match status" value="2"/>
</dbReference>
<keyword evidence="6" id="KW-0732">Signal</keyword>
<organism evidence="8 9">
    <name type="scientific">Amnibacterium flavum</name>
    <dbReference type="NCBI Taxonomy" id="2173173"/>
    <lineage>
        <taxon>Bacteria</taxon>
        <taxon>Bacillati</taxon>
        <taxon>Actinomycetota</taxon>
        <taxon>Actinomycetes</taxon>
        <taxon>Micrococcales</taxon>
        <taxon>Microbacteriaceae</taxon>
        <taxon>Amnibacterium</taxon>
    </lineage>
</organism>
<proteinExistence type="inferred from homology"/>
<evidence type="ECO:0000256" key="1">
    <source>
        <dbReference type="ARBA" id="ARBA00000971"/>
    </source>
</evidence>
<feature type="domain" description="PPIase FKBP-type" evidence="7">
    <location>
        <begin position="223"/>
        <end position="311"/>
    </location>
</feature>